<evidence type="ECO:0000313" key="2">
    <source>
        <dbReference type="EMBL" id="RDU61339.1"/>
    </source>
</evidence>
<keyword evidence="3" id="KW-1185">Reference proteome</keyword>
<organism evidence="2 3">
    <name type="scientific">Helicobacter didelphidarum</name>
    <dbReference type="NCBI Taxonomy" id="2040648"/>
    <lineage>
        <taxon>Bacteria</taxon>
        <taxon>Pseudomonadati</taxon>
        <taxon>Campylobacterota</taxon>
        <taxon>Epsilonproteobacteria</taxon>
        <taxon>Campylobacterales</taxon>
        <taxon>Helicobacteraceae</taxon>
        <taxon>Helicobacter</taxon>
    </lineage>
</organism>
<name>A0A3D8I860_9HELI</name>
<protein>
    <submittedName>
        <fullName evidence="2">Uncharacterized protein</fullName>
    </submittedName>
</protein>
<accession>A0A3D8I860</accession>
<feature type="transmembrane region" description="Helical" evidence="1">
    <location>
        <begin position="21"/>
        <end position="42"/>
    </location>
</feature>
<comment type="caution">
    <text evidence="2">The sequence shown here is derived from an EMBL/GenBank/DDBJ whole genome shotgun (WGS) entry which is preliminary data.</text>
</comment>
<dbReference type="RefSeq" id="WP_115543878.1">
    <property type="nucleotide sequence ID" value="NZ_NXLQ01000059.1"/>
</dbReference>
<dbReference type="OrthoDB" id="9860013at2"/>
<reference evidence="2 3" key="1">
    <citation type="submission" date="2018-04" db="EMBL/GenBank/DDBJ databases">
        <title>Novel Campyloabacter and Helicobacter Species and Strains.</title>
        <authorList>
            <person name="Mannion A.J."/>
            <person name="Shen Z."/>
            <person name="Fox J.G."/>
        </authorList>
    </citation>
    <scope>NUCLEOTIDE SEQUENCE [LARGE SCALE GENOMIC DNA]</scope>
    <source>
        <strain evidence="2 3">MIT 17-337</strain>
    </source>
</reference>
<proteinExistence type="predicted"/>
<evidence type="ECO:0000313" key="3">
    <source>
        <dbReference type="Proteomes" id="UP000256379"/>
    </source>
</evidence>
<keyword evidence="1" id="KW-1133">Transmembrane helix</keyword>
<keyword evidence="1" id="KW-0812">Transmembrane</keyword>
<gene>
    <name evidence="2" type="ORF">CQA53_10285</name>
</gene>
<sequence length="99" mass="11660">MLGMSLSICSMVIVLLFVKRKLLVFCFWILFCFIPFSCFVYDGESSNLYYAYRMGTQEVIEVWFGIIFMSFVWALVFFIVALVIYFILKILLFTLKSVL</sequence>
<dbReference type="EMBL" id="NXLQ01000059">
    <property type="protein sequence ID" value="RDU61339.1"/>
    <property type="molecule type" value="Genomic_DNA"/>
</dbReference>
<dbReference type="AlphaFoldDB" id="A0A3D8I860"/>
<feature type="transmembrane region" description="Helical" evidence="1">
    <location>
        <begin position="62"/>
        <end position="88"/>
    </location>
</feature>
<dbReference type="Proteomes" id="UP000256379">
    <property type="component" value="Unassembled WGS sequence"/>
</dbReference>
<keyword evidence="1" id="KW-0472">Membrane</keyword>
<evidence type="ECO:0000256" key="1">
    <source>
        <dbReference type="SAM" id="Phobius"/>
    </source>
</evidence>